<dbReference type="PIRSF" id="PIRSF016262">
    <property type="entry name" value="LPLase"/>
    <property type="match status" value="1"/>
</dbReference>
<dbReference type="EMBL" id="JAGFBR010000006">
    <property type="protein sequence ID" value="KAH0465044.1"/>
    <property type="molecule type" value="Genomic_DNA"/>
</dbReference>
<dbReference type="SUPFAM" id="SSF55681">
    <property type="entry name" value="Class II aaRS and biotin synthetases"/>
    <property type="match status" value="1"/>
</dbReference>
<protein>
    <recommendedName>
        <fullName evidence="3">lipoyl(octanoyl) transferase</fullName>
        <ecNumber evidence="3">2.3.1.181</ecNumber>
    </recommendedName>
</protein>
<comment type="caution">
    <text evidence="10">The sequence shown here is derived from an EMBL/GenBank/DDBJ whole genome shotgun (WGS) entry which is preliminary data.</text>
</comment>
<accession>A0AAV7GU83</accession>
<dbReference type="NCBIfam" id="TIGR00214">
    <property type="entry name" value="lipB"/>
    <property type="match status" value="1"/>
</dbReference>
<dbReference type="CDD" id="cd16444">
    <property type="entry name" value="LipB"/>
    <property type="match status" value="1"/>
</dbReference>
<dbReference type="InterPro" id="IPR004143">
    <property type="entry name" value="BPL_LPL_catalytic"/>
</dbReference>
<dbReference type="Gene3D" id="3.30.930.10">
    <property type="entry name" value="Bira Bifunctional Protein, Domain 2"/>
    <property type="match status" value="1"/>
</dbReference>
<dbReference type="PANTHER" id="PTHR10993">
    <property type="entry name" value="OCTANOYLTRANSFERASE"/>
    <property type="match status" value="1"/>
</dbReference>
<dbReference type="InterPro" id="IPR045864">
    <property type="entry name" value="aa-tRNA-synth_II/BPL/LPL"/>
</dbReference>
<dbReference type="PANTHER" id="PTHR10993:SF15">
    <property type="entry name" value="OCTANOYLTRANSFERASE LIP2, MITOCHONDRIAL"/>
    <property type="match status" value="1"/>
</dbReference>
<evidence type="ECO:0000256" key="1">
    <source>
        <dbReference type="ARBA" id="ARBA00004821"/>
    </source>
</evidence>
<feature type="site" description="Lowers pKa of active site Cys" evidence="8">
    <location>
        <position position="144"/>
    </location>
</feature>
<dbReference type="HAMAP" id="MF_00013">
    <property type="entry name" value="LipB"/>
    <property type="match status" value="1"/>
</dbReference>
<proteinExistence type="inferred from homology"/>
<dbReference type="Proteomes" id="UP000775213">
    <property type="component" value="Unassembled WGS sequence"/>
</dbReference>
<comment type="pathway">
    <text evidence="1">Protein modification; protein lipoylation via endogenous pathway; protein N(6)-(lipoyl)lysine from octanoyl-[acyl-carrier-protein]: step 1/2.</text>
</comment>
<evidence type="ECO:0000313" key="11">
    <source>
        <dbReference type="Proteomes" id="UP000775213"/>
    </source>
</evidence>
<dbReference type="EC" id="2.3.1.181" evidence="3"/>
<comment type="similarity">
    <text evidence="2">Belongs to the LipB family.</text>
</comment>
<gene>
    <name evidence="10" type="ORF">IEQ34_005147</name>
</gene>
<dbReference type="GO" id="GO:0033819">
    <property type="term" value="F:lipoyl(octanoyl) transferase activity"/>
    <property type="evidence" value="ECO:0007669"/>
    <property type="project" value="UniProtKB-EC"/>
</dbReference>
<dbReference type="AlphaFoldDB" id="A0AAV7GU83"/>
<reference evidence="10 11" key="1">
    <citation type="journal article" date="2021" name="Hortic Res">
        <title>Chromosome-scale assembly of the Dendrobium chrysotoxum genome enhances the understanding of orchid evolution.</title>
        <authorList>
            <person name="Zhang Y."/>
            <person name="Zhang G.Q."/>
            <person name="Zhang D."/>
            <person name="Liu X.D."/>
            <person name="Xu X.Y."/>
            <person name="Sun W.H."/>
            <person name="Yu X."/>
            <person name="Zhu X."/>
            <person name="Wang Z.W."/>
            <person name="Zhao X."/>
            <person name="Zhong W.Y."/>
            <person name="Chen H."/>
            <person name="Yin W.L."/>
            <person name="Huang T."/>
            <person name="Niu S.C."/>
            <person name="Liu Z.J."/>
        </authorList>
    </citation>
    <scope>NUCLEOTIDE SEQUENCE [LARGE SCALE GENOMIC DNA]</scope>
    <source>
        <strain evidence="10">Lindl</strain>
    </source>
</reference>
<evidence type="ECO:0000256" key="7">
    <source>
        <dbReference type="PIRSR" id="PIRSR016262-2"/>
    </source>
</evidence>
<keyword evidence="11" id="KW-1185">Reference proteome</keyword>
<dbReference type="PROSITE" id="PS51733">
    <property type="entry name" value="BPL_LPL_CATALYTIC"/>
    <property type="match status" value="1"/>
</dbReference>
<evidence type="ECO:0000259" key="9">
    <source>
        <dbReference type="PROSITE" id="PS51733"/>
    </source>
</evidence>
<organism evidence="10 11">
    <name type="scientific">Dendrobium chrysotoxum</name>
    <name type="common">Orchid</name>
    <dbReference type="NCBI Taxonomy" id="161865"/>
    <lineage>
        <taxon>Eukaryota</taxon>
        <taxon>Viridiplantae</taxon>
        <taxon>Streptophyta</taxon>
        <taxon>Embryophyta</taxon>
        <taxon>Tracheophyta</taxon>
        <taxon>Spermatophyta</taxon>
        <taxon>Magnoliopsida</taxon>
        <taxon>Liliopsida</taxon>
        <taxon>Asparagales</taxon>
        <taxon>Orchidaceae</taxon>
        <taxon>Epidendroideae</taxon>
        <taxon>Malaxideae</taxon>
        <taxon>Dendrobiinae</taxon>
        <taxon>Dendrobium</taxon>
    </lineage>
</organism>
<dbReference type="NCBIfam" id="NF010925">
    <property type="entry name" value="PRK14345.1"/>
    <property type="match status" value="1"/>
</dbReference>
<evidence type="ECO:0000256" key="5">
    <source>
        <dbReference type="ARBA" id="ARBA00023315"/>
    </source>
</evidence>
<evidence type="ECO:0000313" key="10">
    <source>
        <dbReference type="EMBL" id="KAH0465044.1"/>
    </source>
</evidence>
<sequence>MSLRRKLQVWKMGIVNYLDALKLQEKLCSDRKTNKIPDTILSLQHPPTYTLGKRRTYHNLLVPEAELKNIGAELHYTERGGDITFHGPRQAVIYPIISLRDIGLGARKYVETLELAMIELASLYGVNARPGIKGETGVWVGDKKIGAIGVKISLGITCHGLAFNIDPDLNYFKHIVPCGIVDKGVTSLRRETRLDLPADEVIQEQLIQCLARLLQYGTIQWRQDDSFVLETYDTRC</sequence>
<evidence type="ECO:0000256" key="4">
    <source>
        <dbReference type="ARBA" id="ARBA00022679"/>
    </source>
</evidence>
<feature type="active site" description="Acyl-thioester intermediate" evidence="6">
    <location>
        <position position="178"/>
    </location>
</feature>
<feature type="domain" description="BPL/LPL catalytic" evidence="9">
    <location>
        <begin position="34"/>
        <end position="218"/>
    </location>
</feature>
<dbReference type="Pfam" id="PF21948">
    <property type="entry name" value="LplA-B_cat"/>
    <property type="match status" value="1"/>
</dbReference>
<feature type="binding site" evidence="7">
    <location>
        <begin position="79"/>
        <end position="86"/>
    </location>
    <ligand>
        <name>substrate</name>
    </ligand>
</feature>
<keyword evidence="4" id="KW-0808">Transferase</keyword>
<evidence type="ECO:0000256" key="2">
    <source>
        <dbReference type="ARBA" id="ARBA00007907"/>
    </source>
</evidence>
<dbReference type="InterPro" id="IPR000544">
    <property type="entry name" value="Octanoyltransferase"/>
</dbReference>
<dbReference type="GO" id="GO:0009249">
    <property type="term" value="P:protein lipoylation"/>
    <property type="evidence" value="ECO:0007669"/>
    <property type="project" value="InterPro"/>
</dbReference>
<feature type="binding site" evidence="7">
    <location>
        <begin position="160"/>
        <end position="162"/>
    </location>
    <ligand>
        <name>substrate</name>
    </ligand>
</feature>
<keyword evidence="5" id="KW-0012">Acyltransferase</keyword>
<feature type="binding site" evidence="7">
    <location>
        <begin position="147"/>
        <end position="149"/>
    </location>
    <ligand>
        <name>substrate</name>
    </ligand>
</feature>
<name>A0AAV7GU83_DENCH</name>
<evidence type="ECO:0000256" key="6">
    <source>
        <dbReference type="PIRSR" id="PIRSR016262-1"/>
    </source>
</evidence>
<dbReference type="FunFam" id="3.30.930.10:FF:000063">
    <property type="entry name" value="Octanoyltransferase LIP2, mitochondrial"/>
    <property type="match status" value="1"/>
</dbReference>
<evidence type="ECO:0000256" key="8">
    <source>
        <dbReference type="PIRSR" id="PIRSR016262-3"/>
    </source>
</evidence>
<evidence type="ECO:0000256" key="3">
    <source>
        <dbReference type="ARBA" id="ARBA00012334"/>
    </source>
</evidence>